<sequence>MTNWRAAVVGFLVITVLGAVGVVVPGLGQLAAGLIGGFVAGYMAGGSLGSGAWHGLLAGSLGGIAAAAILWLGLTVIGFVGGPVGAALGSLGGLVLAVSIVAFSMIVALESAVAGAIGAAVAGDEEPRRRTAAR</sequence>
<evidence type="ECO:0000256" key="1">
    <source>
        <dbReference type="SAM" id="Phobius"/>
    </source>
</evidence>
<feature type="transmembrane region" description="Helical" evidence="1">
    <location>
        <begin position="31"/>
        <end position="49"/>
    </location>
</feature>
<keyword evidence="1" id="KW-0472">Membrane</keyword>
<keyword evidence="1" id="KW-1133">Transmembrane helix</keyword>
<comment type="caution">
    <text evidence="2">The sequence shown here is derived from an EMBL/GenBank/DDBJ whole genome shotgun (WGS) entry which is preliminary data.</text>
</comment>
<accession>A0AAV3T6R2</accession>
<protein>
    <recommendedName>
        <fullName evidence="4">DUF5518 domain-containing protein</fullName>
    </recommendedName>
</protein>
<dbReference type="Pfam" id="PF17647">
    <property type="entry name" value="DUF5518"/>
    <property type="match status" value="1"/>
</dbReference>
<keyword evidence="1" id="KW-0812">Transmembrane</keyword>
<evidence type="ECO:0008006" key="4">
    <source>
        <dbReference type="Google" id="ProtNLM"/>
    </source>
</evidence>
<dbReference type="RefSeq" id="WP_343772531.1">
    <property type="nucleotide sequence ID" value="NZ_BAAADV010000001.1"/>
</dbReference>
<evidence type="ECO:0000313" key="3">
    <source>
        <dbReference type="Proteomes" id="UP001500420"/>
    </source>
</evidence>
<organism evidence="2 3">
    <name type="scientific">Natronoarchaeum mannanilyticum</name>
    <dbReference type="NCBI Taxonomy" id="926360"/>
    <lineage>
        <taxon>Archaea</taxon>
        <taxon>Methanobacteriati</taxon>
        <taxon>Methanobacteriota</taxon>
        <taxon>Stenosarchaea group</taxon>
        <taxon>Halobacteria</taxon>
        <taxon>Halobacteriales</taxon>
        <taxon>Natronoarchaeaceae</taxon>
    </lineage>
</organism>
<dbReference type="EMBL" id="BAAADV010000001">
    <property type="protein sequence ID" value="GAA0665007.1"/>
    <property type="molecule type" value="Genomic_DNA"/>
</dbReference>
<name>A0AAV3T6R2_9EURY</name>
<reference evidence="2 3" key="1">
    <citation type="journal article" date="2019" name="Int. J. Syst. Evol. Microbiol.">
        <title>The Global Catalogue of Microorganisms (GCM) 10K type strain sequencing project: providing services to taxonomists for standard genome sequencing and annotation.</title>
        <authorList>
            <consortium name="The Broad Institute Genomics Platform"/>
            <consortium name="The Broad Institute Genome Sequencing Center for Infectious Disease"/>
            <person name="Wu L."/>
            <person name="Ma J."/>
        </authorList>
    </citation>
    <scope>NUCLEOTIDE SEQUENCE [LARGE SCALE GENOMIC DNA]</scope>
    <source>
        <strain evidence="2 3">JCM 16328</strain>
    </source>
</reference>
<proteinExistence type="predicted"/>
<dbReference type="AlphaFoldDB" id="A0AAV3T6R2"/>
<dbReference type="InterPro" id="IPR040493">
    <property type="entry name" value="DUF5518"/>
</dbReference>
<dbReference type="Proteomes" id="UP001500420">
    <property type="component" value="Unassembled WGS sequence"/>
</dbReference>
<gene>
    <name evidence="2" type="ORF">GCM10009020_07480</name>
</gene>
<feature type="transmembrane region" description="Helical" evidence="1">
    <location>
        <begin position="56"/>
        <end position="80"/>
    </location>
</feature>
<evidence type="ECO:0000313" key="2">
    <source>
        <dbReference type="EMBL" id="GAA0665007.1"/>
    </source>
</evidence>
<keyword evidence="3" id="KW-1185">Reference proteome</keyword>